<protein>
    <recommendedName>
        <fullName evidence="2">Neprosin PEP catalytic domain-containing protein</fullName>
    </recommendedName>
</protein>
<evidence type="ECO:0000313" key="3">
    <source>
        <dbReference type="EMBL" id="MCL7035474.1"/>
    </source>
</evidence>
<dbReference type="Pfam" id="PF14365">
    <property type="entry name" value="Neprosin_AP"/>
    <property type="match status" value="1"/>
</dbReference>
<dbReference type="Gene3D" id="3.90.1320.10">
    <property type="entry name" value="Outer-capsid protein sigma 3, large lobe"/>
    <property type="match status" value="1"/>
</dbReference>
<name>A0AA41SGS1_PAPNU</name>
<keyword evidence="1" id="KW-0732">Signal</keyword>
<accession>A0AA41SGS1</accession>
<dbReference type="InterPro" id="IPR053168">
    <property type="entry name" value="Glutamic_endopeptidase"/>
</dbReference>
<evidence type="ECO:0000256" key="1">
    <source>
        <dbReference type="SAM" id="SignalP"/>
    </source>
</evidence>
<feature type="domain" description="Neprosin PEP catalytic" evidence="2">
    <location>
        <begin position="150"/>
        <end position="404"/>
    </location>
</feature>
<dbReference type="AlphaFoldDB" id="A0AA41SGS1"/>
<organism evidence="3 4">
    <name type="scientific">Papaver nudicaule</name>
    <name type="common">Iceland poppy</name>
    <dbReference type="NCBI Taxonomy" id="74823"/>
    <lineage>
        <taxon>Eukaryota</taxon>
        <taxon>Viridiplantae</taxon>
        <taxon>Streptophyta</taxon>
        <taxon>Embryophyta</taxon>
        <taxon>Tracheophyta</taxon>
        <taxon>Spermatophyta</taxon>
        <taxon>Magnoliopsida</taxon>
        <taxon>Ranunculales</taxon>
        <taxon>Papaveraceae</taxon>
        <taxon>Papaveroideae</taxon>
        <taxon>Papaver</taxon>
    </lineage>
</organism>
<evidence type="ECO:0000259" key="2">
    <source>
        <dbReference type="PROSITE" id="PS52045"/>
    </source>
</evidence>
<dbReference type="PANTHER" id="PTHR31589">
    <property type="entry name" value="PROTEIN, PUTATIVE (DUF239)-RELATED-RELATED"/>
    <property type="match status" value="1"/>
</dbReference>
<reference evidence="3" key="1">
    <citation type="submission" date="2022-03" db="EMBL/GenBank/DDBJ databases">
        <title>A functionally conserved STORR gene fusion in Papaver species that diverged 16.8 million years ago.</title>
        <authorList>
            <person name="Catania T."/>
        </authorList>
    </citation>
    <scope>NUCLEOTIDE SEQUENCE</scope>
    <source>
        <strain evidence="3">S-191538</strain>
    </source>
</reference>
<sequence>MNTTLLLTILLVVFCLIQGNYGKVEGRRYTLSLEEEDVELENRLKVLNKPPIKSFQQKSGDILDCIDIYKQPAFDHPLLQNHKIQIKPYFKQDQELRKCLSTNHTLESRTNFGLPNERCPPGTVAIRRTKKQELINAKYLAESHGTYSAVNILYKSYHFVSVQPSVGIYYGGKGRVSVENPTVGPDQFSSAQIWVQNGPDEELNSIESGWTVHPMLFGDNDTRLFGRWTADGFKNTGCYNMLCPGFVQVHPQHYFGSKPENISIYGVVSYAFLYSVRRDPQSGNWWLILDDLNENIGYWPKELFSHLRNNASVIRYGGVAGGGLKNQTPQMGNGHFANLDSTKCCNMRDMHVYNNKGQPLKFLASRVKLKQDTTTKCYNQIFWGFDPDHGGLMVSFGGPGGNCP</sequence>
<dbReference type="InterPro" id="IPR025521">
    <property type="entry name" value="Neprosin_propep"/>
</dbReference>
<dbReference type="InterPro" id="IPR004314">
    <property type="entry name" value="Neprosin"/>
</dbReference>
<dbReference type="Proteomes" id="UP001177140">
    <property type="component" value="Unassembled WGS sequence"/>
</dbReference>
<feature type="chain" id="PRO_5041327313" description="Neprosin PEP catalytic domain-containing protein" evidence="1">
    <location>
        <begin position="23"/>
        <end position="404"/>
    </location>
</feature>
<feature type="signal peptide" evidence="1">
    <location>
        <begin position="1"/>
        <end position="22"/>
    </location>
</feature>
<dbReference type="EMBL" id="JAJJMA010157155">
    <property type="protein sequence ID" value="MCL7035474.1"/>
    <property type="molecule type" value="Genomic_DNA"/>
</dbReference>
<evidence type="ECO:0000313" key="4">
    <source>
        <dbReference type="Proteomes" id="UP001177140"/>
    </source>
</evidence>
<dbReference type="PANTHER" id="PTHR31589:SF233">
    <property type="entry name" value="PROTEIN, PUTATIVE (DUF239)-RELATED"/>
    <property type="match status" value="1"/>
</dbReference>
<keyword evidence="4" id="KW-1185">Reference proteome</keyword>
<dbReference type="Pfam" id="PF03080">
    <property type="entry name" value="Neprosin"/>
    <property type="match status" value="1"/>
</dbReference>
<dbReference type="PROSITE" id="PS52045">
    <property type="entry name" value="NEPROSIN_PEP_CD"/>
    <property type="match status" value="1"/>
</dbReference>
<gene>
    <name evidence="3" type="ORF">MKW94_015110</name>
</gene>
<comment type="caution">
    <text evidence="3">The sequence shown here is derived from an EMBL/GenBank/DDBJ whole genome shotgun (WGS) entry which is preliminary data.</text>
</comment>
<proteinExistence type="predicted"/>